<organism evidence="1">
    <name type="scientific">termite gut metagenome</name>
    <dbReference type="NCBI Taxonomy" id="433724"/>
    <lineage>
        <taxon>unclassified sequences</taxon>
        <taxon>metagenomes</taxon>
        <taxon>organismal metagenomes</taxon>
    </lineage>
</organism>
<name>A0A5J4RRH9_9ZZZZ</name>
<proteinExistence type="predicted"/>
<dbReference type="AlphaFoldDB" id="A0A5J4RRH9"/>
<evidence type="ECO:0000313" key="1">
    <source>
        <dbReference type="EMBL" id="KAA6336324.1"/>
    </source>
</evidence>
<comment type="caution">
    <text evidence="1">The sequence shown here is derived from an EMBL/GenBank/DDBJ whole genome shotgun (WGS) entry which is preliminary data.</text>
</comment>
<sequence length="63" mass="7169">MPLELKVESGKELEEGGELKIESCVNILPIGQCVQTRYNFSIKKIVSFLYKLDQRAEKILVVT</sequence>
<reference evidence="1" key="1">
    <citation type="submission" date="2019-03" db="EMBL/GenBank/DDBJ databases">
        <title>Single cell metagenomics reveals metabolic interactions within the superorganism composed of flagellate Streblomastix strix and complex community of Bacteroidetes bacteria on its surface.</title>
        <authorList>
            <person name="Treitli S.C."/>
            <person name="Kolisko M."/>
            <person name="Husnik F."/>
            <person name="Keeling P."/>
            <person name="Hampl V."/>
        </authorList>
    </citation>
    <scope>NUCLEOTIDE SEQUENCE</scope>
    <source>
        <strain evidence="1">STM</strain>
    </source>
</reference>
<gene>
    <name evidence="1" type="ORF">EZS27_015516</name>
</gene>
<protein>
    <submittedName>
        <fullName evidence="1">Uncharacterized protein</fullName>
    </submittedName>
</protein>
<dbReference type="EMBL" id="SNRY01000806">
    <property type="protein sequence ID" value="KAA6336324.1"/>
    <property type="molecule type" value="Genomic_DNA"/>
</dbReference>
<accession>A0A5J4RRH9</accession>